<keyword evidence="4" id="KW-1185">Reference proteome</keyword>
<dbReference type="EMBL" id="JAEMOS010000002">
    <property type="protein sequence ID" value="MBJ7265509.1"/>
    <property type="molecule type" value="Genomic_DNA"/>
</dbReference>
<sequence>MTHVNTAQSTGFEAIGFNDEQGHWDNIDKNVAGYLKTLDTDGHMIYHSQYRLIDISYRGKAYYGPIEEAPIGSWLKIYEPEDDVSGRLLASFSLSQLTLEQLKGFLGEQ</sequence>
<organism evidence="2 3">
    <name type="scientific">Idiomarina abyssalis</name>
    <dbReference type="NCBI Taxonomy" id="86102"/>
    <lineage>
        <taxon>Bacteria</taxon>
        <taxon>Pseudomonadati</taxon>
        <taxon>Pseudomonadota</taxon>
        <taxon>Gammaproteobacteria</taxon>
        <taxon>Alteromonadales</taxon>
        <taxon>Idiomarinaceae</taxon>
        <taxon>Idiomarina</taxon>
    </lineage>
</organism>
<name>A0A8I1KIA3_9GAMM</name>
<dbReference type="EMBL" id="JAEMOP010000009">
    <property type="protein sequence ID" value="MBJ7316817.1"/>
    <property type="molecule type" value="Genomic_DNA"/>
</dbReference>
<evidence type="ECO:0000313" key="2">
    <source>
        <dbReference type="EMBL" id="MBJ7316817.1"/>
    </source>
</evidence>
<evidence type="ECO:0000313" key="1">
    <source>
        <dbReference type="EMBL" id="MBJ7265509.1"/>
    </source>
</evidence>
<proteinExistence type="predicted"/>
<dbReference type="AlphaFoldDB" id="A0A8I1KIA3"/>
<dbReference type="Proteomes" id="UP000621390">
    <property type="component" value="Unassembled WGS sequence"/>
</dbReference>
<dbReference type="RefSeq" id="WP_199493345.1">
    <property type="nucleotide sequence ID" value="NZ_JAEMOP010000009.1"/>
</dbReference>
<accession>A0A8I1KIA3</accession>
<comment type="caution">
    <text evidence="2">The sequence shown here is derived from an EMBL/GenBank/DDBJ whole genome shotgun (WGS) entry which is preliminary data.</text>
</comment>
<gene>
    <name evidence="1" type="ORF">JHC10_00990</name>
    <name evidence="2" type="ORF">JHC11_12550</name>
</gene>
<dbReference type="Proteomes" id="UP000655994">
    <property type="component" value="Unassembled WGS sequence"/>
</dbReference>
<evidence type="ECO:0000313" key="4">
    <source>
        <dbReference type="Proteomes" id="UP000655994"/>
    </source>
</evidence>
<protein>
    <submittedName>
        <fullName evidence="2">Uncharacterized protein</fullName>
    </submittedName>
</protein>
<reference evidence="2 4" key="1">
    <citation type="submission" date="2020-09" db="EMBL/GenBank/DDBJ databases">
        <title>Draft Genomes of Bacterial Isolates from North Pond Shallow Sediments.</title>
        <authorList>
            <person name="Kiel Reese B."/>
            <person name="Mullis M."/>
            <person name="Weisend R.E."/>
        </authorList>
    </citation>
    <scope>NUCLEOTIDE SEQUENCE</scope>
    <source>
        <strain evidence="2">KJE-2</strain>
        <strain evidence="1 4">KJE-3</strain>
    </source>
</reference>
<evidence type="ECO:0000313" key="3">
    <source>
        <dbReference type="Proteomes" id="UP000621390"/>
    </source>
</evidence>